<sequence length="307" mass="35085">MANLFSSIFLLLFCISTLNSLDELETKSETPFYNPPDADAIIQQYFNGEKSFKSVFYHNLDVTNLNEVTLPLQNKGIKILKVTGSPRLTSIAFKRQSTLSPLASSLVNLDLSHNALNFKHQDEMHAFSYMENLQQLNLSHNNISATDILMAALGNLKNIKRLDLKNNRELNFGEHGFPASLGQLELLDLSYCNVFNPTDVIFVNLVNLKELRLEGNGLSVLPKSLCNQPSLHIYLRKTHINERYGKYLREKCTVKITFEIRTEIQNVGDINYCEREMNWWFWLFIGFIIVAGVLTLILILAPYETCD</sequence>
<evidence type="ECO:0000313" key="1">
    <source>
        <dbReference type="Proteomes" id="UP000887579"/>
    </source>
</evidence>
<dbReference type="Proteomes" id="UP000887579">
    <property type="component" value="Unplaced"/>
</dbReference>
<organism evidence="1 2">
    <name type="scientific">Panagrolaimus sp. ES5</name>
    <dbReference type="NCBI Taxonomy" id="591445"/>
    <lineage>
        <taxon>Eukaryota</taxon>
        <taxon>Metazoa</taxon>
        <taxon>Ecdysozoa</taxon>
        <taxon>Nematoda</taxon>
        <taxon>Chromadorea</taxon>
        <taxon>Rhabditida</taxon>
        <taxon>Tylenchina</taxon>
        <taxon>Panagrolaimomorpha</taxon>
        <taxon>Panagrolaimoidea</taxon>
        <taxon>Panagrolaimidae</taxon>
        <taxon>Panagrolaimus</taxon>
    </lineage>
</organism>
<evidence type="ECO:0000313" key="2">
    <source>
        <dbReference type="WBParaSite" id="ES5_v2.g9661.t1"/>
    </source>
</evidence>
<name>A0AC34GXU4_9BILA</name>
<proteinExistence type="predicted"/>
<accession>A0AC34GXU4</accession>
<protein>
    <submittedName>
        <fullName evidence="2">Uncharacterized protein</fullName>
    </submittedName>
</protein>
<reference evidence="2" key="1">
    <citation type="submission" date="2022-11" db="UniProtKB">
        <authorList>
            <consortium name="WormBaseParasite"/>
        </authorList>
    </citation>
    <scope>IDENTIFICATION</scope>
</reference>
<dbReference type="WBParaSite" id="ES5_v2.g9661.t1">
    <property type="protein sequence ID" value="ES5_v2.g9661.t1"/>
    <property type="gene ID" value="ES5_v2.g9661"/>
</dbReference>